<protein>
    <submittedName>
        <fullName evidence="1">Uncharacterized protein</fullName>
    </submittedName>
</protein>
<dbReference type="Gene3D" id="1.25.40.10">
    <property type="entry name" value="Tetratricopeptide repeat domain"/>
    <property type="match status" value="1"/>
</dbReference>
<keyword evidence="2" id="KW-1185">Reference proteome</keyword>
<evidence type="ECO:0000313" key="2">
    <source>
        <dbReference type="Proteomes" id="UP001178507"/>
    </source>
</evidence>
<evidence type="ECO:0000313" key="1">
    <source>
        <dbReference type="EMBL" id="CAJ1389130.1"/>
    </source>
</evidence>
<organism evidence="1 2">
    <name type="scientific">Effrenium voratum</name>
    <dbReference type="NCBI Taxonomy" id="2562239"/>
    <lineage>
        <taxon>Eukaryota</taxon>
        <taxon>Sar</taxon>
        <taxon>Alveolata</taxon>
        <taxon>Dinophyceae</taxon>
        <taxon>Suessiales</taxon>
        <taxon>Symbiodiniaceae</taxon>
        <taxon>Effrenium</taxon>
    </lineage>
</organism>
<dbReference type="EMBL" id="CAUJNA010001813">
    <property type="protein sequence ID" value="CAJ1389130.1"/>
    <property type="molecule type" value="Genomic_DNA"/>
</dbReference>
<gene>
    <name evidence="1" type="ORF">EVOR1521_LOCUS14818</name>
</gene>
<proteinExistence type="predicted"/>
<dbReference type="AlphaFoldDB" id="A0AA36MWN9"/>
<sequence length="174" mass="20106">MRARAQEPPIDHAESLFEEMKKRAMLPTQETYTKVLHSFILQENEKRARQVYRKAFREGMLNCYSNRGVNLAIYDYPIDVATFILRVAVIDRAGELVGRKAGKTTMHVLTRKPGVPKYQDAQLETMALSILRDEFGLKAKLEPSDFGRIRLRGSELERFGRERRGLPVRQKVGR</sequence>
<reference evidence="1" key="1">
    <citation type="submission" date="2023-08" db="EMBL/GenBank/DDBJ databases">
        <authorList>
            <person name="Chen Y."/>
            <person name="Shah S."/>
            <person name="Dougan E. K."/>
            <person name="Thang M."/>
            <person name="Chan C."/>
        </authorList>
    </citation>
    <scope>NUCLEOTIDE SEQUENCE</scope>
</reference>
<comment type="caution">
    <text evidence="1">The sequence shown here is derived from an EMBL/GenBank/DDBJ whole genome shotgun (WGS) entry which is preliminary data.</text>
</comment>
<dbReference type="InterPro" id="IPR011990">
    <property type="entry name" value="TPR-like_helical_dom_sf"/>
</dbReference>
<accession>A0AA36MWN9</accession>
<dbReference type="Proteomes" id="UP001178507">
    <property type="component" value="Unassembled WGS sequence"/>
</dbReference>
<name>A0AA36MWN9_9DINO</name>